<dbReference type="GO" id="GO:0015074">
    <property type="term" value="P:DNA integration"/>
    <property type="evidence" value="ECO:0007669"/>
    <property type="project" value="InterPro"/>
</dbReference>
<evidence type="ECO:0000256" key="1">
    <source>
        <dbReference type="SAM" id="MobiDB-lite"/>
    </source>
</evidence>
<dbReference type="InterPro" id="IPR050951">
    <property type="entry name" value="Retrovirus_Pol_polyprotein"/>
</dbReference>
<comment type="caution">
    <text evidence="4">The sequence shown here is derived from an EMBL/GenBank/DDBJ whole genome shotgun (WGS) entry which is preliminary data.</text>
</comment>
<dbReference type="SUPFAM" id="SSF53098">
    <property type="entry name" value="Ribonuclease H-like"/>
    <property type="match status" value="1"/>
</dbReference>
<dbReference type="OrthoDB" id="775972at2759"/>
<keyword evidence="5" id="KW-1185">Reference proteome</keyword>
<dbReference type="SUPFAM" id="SSF56672">
    <property type="entry name" value="DNA/RNA polymerases"/>
    <property type="match status" value="1"/>
</dbReference>
<evidence type="ECO:0008006" key="6">
    <source>
        <dbReference type="Google" id="ProtNLM"/>
    </source>
</evidence>
<reference evidence="4 5" key="1">
    <citation type="journal article" date="2017" name="PLoS Biol.">
        <title>The sea cucumber genome provides insights into morphological evolution and visceral regeneration.</title>
        <authorList>
            <person name="Zhang X."/>
            <person name="Sun L."/>
            <person name="Yuan J."/>
            <person name="Sun Y."/>
            <person name="Gao Y."/>
            <person name="Zhang L."/>
            <person name="Li S."/>
            <person name="Dai H."/>
            <person name="Hamel J.F."/>
            <person name="Liu C."/>
            <person name="Yu Y."/>
            <person name="Liu S."/>
            <person name="Lin W."/>
            <person name="Guo K."/>
            <person name="Jin S."/>
            <person name="Xu P."/>
            <person name="Storey K.B."/>
            <person name="Huan P."/>
            <person name="Zhang T."/>
            <person name="Zhou Y."/>
            <person name="Zhang J."/>
            <person name="Lin C."/>
            <person name="Li X."/>
            <person name="Xing L."/>
            <person name="Huo D."/>
            <person name="Sun M."/>
            <person name="Wang L."/>
            <person name="Mercier A."/>
            <person name="Li F."/>
            <person name="Yang H."/>
            <person name="Xiang J."/>
        </authorList>
    </citation>
    <scope>NUCLEOTIDE SEQUENCE [LARGE SCALE GENOMIC DNA]</scope>
    <source>
        <strain evidence="4">Shaxun</strain>
        <tissue evidence="4">Muscle</tissue>
    </source>
</reference>
<accession>A0A2G8JVU9</accession>
<dbReference type="PANTHER" id="PTHR37984:SF5">
    <property type="entry name" value="PROTEIN NYNRIN-LIKE"/>
    <property type="match status" value="1"/>
</dbReference>
<name>A0A2G8JVU9_STIJA</name>
<feature type="compositionally biased region" description="Polar residues" evidence="1">
    <location>
        <begin position="542"/>
        <end position="553"/>
    </location>
</feature>
<evidence type="ECO:0000313" key="4">
    <source>
        <dbReference type="EMBL" id="PIK39886.1"/>
    </source>
</evidence>
<dbReference type="PROSITE" id="PS50994">
    <property type="entry name" value="INTEGRASE"/>
    <property type="match status" value="1"/>
</dbReference>
<dbReference type="Gene3D" id="3.10.10.10">
    <property type="entry name" value="HIV Type 1 Reverse Transcriptase, subunit A, domain 1"/>
    <property type="match status" value="1"/>
</dbReference>
<dbReference type="InterPro" id="IPR000477">
    <property type="entry name" value="RT_dom"/>
</dbReference>
<dbReference type="InterPro" id="IPR043502">
    <property type="entry name" value="DNA/RNA_pol_sf"/>
</dbReference>
<dbReference type="Proteomes" id="UP000230750">
    <property type="component" value="Unassembled WGS sequence"/>
</dbReference>
<feature type="domain" description="Reverse transcriptase" evidence="2">
    <location>
        <begin position="82"/>
        <end position="260"/>
    </location>
</feature>
<dbReference type="AlphaFoldDB" id="A0A2G8JVU9"/>
<dbReference type="InterPro" id="IPR001584">
    <property type="entry name" value="Integrase_cat-core"/>
</dbReference>
<evidence type="ECO:0000313" key="5">
    <source>
        <dbReference type="Proteomes" id="UP000230750"/>
    </source>
</evidence>
<evidence type="ECO:0000259" key="3">
    <source>
        <dbReference type="PROSITE" id="PS50994"/>
    </source>
</evidence>
<dbReference type="STRING" id="307972.A0A2G8JVU9"/>
<dbReference type="EMBL" id="MRZV01001190">
    <property type="protein sequence ID" value="PIK39886.1"/>
    <property type="molecule type" value="Genomic_DNA"/>
</dbReference>
<dbReference type="Gene3D" id="3.30.420.10">
    <property type="entry name" value="Ribonuclease H-like superfamily/Ribonuclease H"/>
    <property type="match status" value="1"/>
</dbReference>
<feature type="domain" description="Integrase catalytic" evidence="3">
    <location>
        <begin position="302"/>
        <end position="454"/>
    </location>
</feature>
<dbReference type="Gene3D" id="3.30.70.270">
    <property type="match status" value="1"/>
</dbReference>
<dbReference type="PROSITE" id="PS50878">
    <property type="entry name" value="RT_POL"/>
    <property type="match status" value="1"/>
</dbReference>
<evidence type="ECO:0000259" key="2">
    <source>
        <dbReference type="PROSITE" id="PS50878"/>
    </source>
</evidence>
<proteinExistence type="predicted"/>
<organism evidence="4 5">
    <name type="scientific">Stichopus japonicus</name>
    <name type="common">Sea cucumber</name>
    <dbReference type="NCBI Taxonomy" id="307972"/>
    <lineage>
        <taxon>Eukaryota</taxon>
        <taxon>Metazoa</taxon>
        <taxon>Echinodermata</taxon>
        <taxon>Eleutherozoa</taxon>
        <taxon>Echinozoa</taxon>
        <taxon>Holothuroidea</taxon>
        <taxon>Aspidochirotacea</taxon>
        <taxon>Aspidochirotida</taxon>
        <taxon>Stichopodidae</taxon>
        <taxon>Apostichopus</taxon>
    </lineage>
</organism>
<gene>
    <name evidence="4" type="ORF">BSL78_23278</name>
</gene>
<dbReference type="CDD" id="cd01647">
    <property type="entry name" value="RT_LTR"/>
    <property type="match status" value="1"/>
</dbReference>
<protein>
    <recommendedName>
        <fullName evidence="6">Integrase catalytic domain-containing protein</fullName>
    </recommendedName>
</protein>
<dbReference type="InterPro" id="IPR043128">
    <property type="entry name" value="Rev_trsase/Diguanyl_cyclase"/>
</dbReference>
<dbReference type="InterPro" id="IPR036397">
    <property type="entry name" value="RNaseH_sf"/>
</dbReference>
<dbReference type="Pfam" id="PF00665">
    <property type="entry name" value="rve"/>
    <property type="match status" value="1"/>
</dbReference>
<dbReference type="PANTHER" id="PTHR37984">
    <property type="entry name" value="PROTEIN CBG26694"/>
    <property type="match status" value="1"/>
</dbReference>
<dbReference type="Pfam" id="PF00078">
    <property type="entry name" value="RVT_1"/>
    <property type="match status" value="1"/>
</dbReference>
<sequence>MGREWLSVLRVDWKKVFQVNQVTKLTDFISNYDVFKDDLGCVKGVKVKLELVEGAEPKFFKARPIPFALKSKVGEELERMVQLGVLEKVDYSNWAAPIVPVRKPDSSVRVCGDYKVTVNPCLKIKEYPLPKANELFTKLNGGEKFTKLDLTHAYQQVQIDESSRDYVCINTHLGLFRYTRLPFGIASATTIFQELMQKILSGLKGVVCYVDDLIVTGCNDKEHMENLHAVLTRLSEWGLRVKKSKCTFMQDTVEYLGFVLNAEGIDPHSQRIDQDIEEMVRSCNVCSQLADPIKAPVNPWIYPSCPGERVHIDFAGPFLGKMYLLIIDAHSKWADVVVMESTTTECTISALRKIFASWGLPEQLVSDNGPQFISHEFETFLKENAIKHVRSPPRHPATNGEAERFVKTFKMAMKASKGAAGSIQTKVAGSYSHIGPPHILSQGKRPQKRFMGREIRTRLDHLRPNLAKAVRKRQRGDEPKALPRQLNLGDSVRVRDYRLNTERWVEGEVVEVLGPLTYKVQVENNIWKRHINQLKGNSVSKAAQDFCSESSPEQLARFQSDEHGT</sequence>
<dbReference type="GO" id="GO:0003676">
    <property type="term" value="F:nucleic acid binding"/>
    <property type="evidence" value="ECO:0007669"/>
    <property type="project" value="InterPro"/>
</dbReference>
<dbReference type="InterPro" id="IPR012337">
    <property type="entry name" value="RNaseH-like_sf"/>
</dbReference>
<feature type="region of interest" description="Disordered" evidence="1">
    <location>
        <begin position="542"/>
        <end position="565"/>
    </location>
</feature>